<keyword evidence="4" id="KW-0472">Membrane</keyword>
<dbReference type="InterPro" id="IPR029061">
    <property type="entry name" value="THDP-binding"/>
</dbReference>
<dbReference type="Gene3D" id="3.40.50.970">
    <property type="match status" value="1"/>
</dbReference>
<comment type="cofactor">
    <cofactor evidence="1">
        <name>thiamine diphosphate</name>
        <dbReference type="ChEBI" id="CHEBI:58937"/>
    </cofactor>
</comment>
<evidence type="ECO:0000256" key="1">
    <source>
        <dbReference type="ARBA" id="ARBA00001964"/>
    </source>
</evidence>
<comment type="similarity">
    <text evidence="2">Belongs to the transketolase family.</text>
</comment>
<feature type="domain" description="Transketolase N-terminal" evidence="5">
    <location>
        <begin position="23"/>
        <end position="269"/>
    </location>
</feature>
<comment type="caution">
    <text evidence="6">The sequence shown here is derived from an EMBL/GenBank/DDBJ whole genome shotgun (WGS) entry which is preliminary data.</text>
</comment>
<name>A0A9D1QZR5_9BACT</name>
<evidence type="ECO:0000313" key="6">
    <source>
        <dbReference type="EMBL" id="HIW78619.1"/>
    </source>
</evidence>
<dbReference type="PANTHER" id="PTHR47514">
    <property type="entry name" value="TRANSKETOLASE N-TERMINAL SECTION-RELATED"/>
    <property type="match status" value="1"/>
</dbReference>
<evidence type="ECO:0000313" key="7">
    <source>
        <dbReference type="Proteomes" id="UP000824264"/>
    </source>
</evidence>
<reference evidence="6" key="1">
    <citation type="journal article" date="2021" name="PeerJ">
        <title>Extensive microbial diversity within the chicken gut microbiome revealed by metagenomics and culture.</title>
        <authorList>
            <person name="Gilroy R."/>
            <person name="Ravi A."/>
            <person name="Getino M."/>
            <person name="Pursley I."/>
            <person name="Horton D.L."/>
            <person name="Alikhan N.F."/>
            <person name="Baker D."/>
            <person name="Gharbi K."/>
            <person name="Hall N."/>
            <person name="Watson M."/>
            <person name="Adriaenssens E.M."/>
            <person name="Foster-Nyarko E."/>
            <person name="Jarju S."/>
            <person name="Secka A."/>
            <person name="Antonio M."/>
            <person name="Oren A."/>
            <person name="Chaudhuri R.R."/>
            <person name="La Ragione R."/>
            <person name="Hildebrand F."/>
            <person name="Pallen M.J."/>
        </authorList>
    </citation>
    <scope>NUCLEOTIDE SEQUENCE</scope>
    <source>
        <strain evidence="6">ChiSxjej5B17-1746</strain>
    </source>
</reference>
<keyword evidence="4" id="KW-0812">Transmembrane</keyword>
<dbReference type="SUPFAM" id="SSF52518">
    <property type="entry name" value="Thiamin diphosphate-binding fold (THDP-binding)"/>
    <property type="match status" value="1"/>
</dbReference>
<accession>A0A9D1QZR5</accession>
<keyword evidence="4" id="KW-1133">Transmembrane helix</keyword>
<evidence type="ECO:0000256" key="3">
    <source>
        <dbReference type="ARBA" id="ARBA00023052"/>
    </source>
</evidence>
<dbReference type="InterPro" id="IPR005474">
    <property type="entry name" value="Transketolase_N"/>
</dbReference>
<dbReference type="Pfam" id="PF00456">
    <property type="entry name" value="Transketolase_N"/>
    <property type="match status" value="1"/>
</dbReference>
<sequence length="272" mass="30155">MNEEKERRLTQLSKEARRWLARMIGNIGVGHVGGSLSIVEALVYLYYEEMRVRPDDPHWPDRDRLVLSKGHAGPALYTLLAMKGYFDKELLLTLNQPGTRLPSHCDMKLTTGIDMTAGSLGQGLSAAVGMALAARMEHRPYRVYCIVGDGEQQEGQIWEAAMYAGSQGLDNLVVLVDDNGMQIDDYTDALNAVRPLDKRWESFGWAVMNVDGHSFRDLESALTRARTVKKRPTAVIMSTVKGKGLSVAEGKLGSHNMPLSPEDVENALKELQ</sequence>
<proteinExistence type="inferred from homology"/>
<dbReference type="PANTHER" id="PTHR47514:SF1">
    <property type="entry name" value="TRANSKETOLASE N-TERMINAL SECTION-RELATED"/>
    <property type="match status" value="1"/>
</dbReference>
<organism evidence="6 7">
    <name type="scientific">Candidatus Bilophila faecipullorum</name>
    <dbReference type="NCBI Taxonomy" id="2838482"/>
    <lineage>
        <taxon>Bacteria</taxon>
        <taxon>Pseudomonadati</taxon>
        <taxon>Thermodesulfobacteriota</taxon>
        <taxon>Desulfovibrionia</taxon>
        <taxon>Desulfovibrionales</taxon>
        <taxon>Desulfovibrionaceae</taxon>
        <taxon>Bilophila</taxon>
    </lineage>
</organism>
<dbReference type="EMBL" id="DXGI01000206">
    <property type="protein sequence ID" value="HIW78619.1"/>
    <property type="molecule type" value="Genomic_DNA"/>
</dbReference>
<dbReference type="Proteomes" id="UP000824264">
    <property type="component" value="Unassembled WGS sequence"/>
</dbReference>
<evidence type="ECO:0000256" key="2">
    <source>
        <dbReference type="ARBA" id="ARBA00007131"/>
    </source>
</evidence>
<protein>
    <submittedName>
        <fullName evidence="6">Transketolase</fullName>
    </submittedName>
</protein>
<evidence type="ECO:0000256" key="4">
    <source>
        <dbReference type="SAM" id="Phobius"/>
    </source>
</evidence>
<dbReference type="AlphaFoldDB" id="A0A9D1QZR5"/>
<gene>
    <name evidence="6" type="ORF">H9874_05675</name>
</gene>
<keyword evidence="3" id="KW-0786">Thiamine pyrophosphate</keyword>
<evidence type="ECO:0000259" key="5">
    <source>
        <dbReference type="Pfam" id="PF00456"/>
    </source>
</evidence>
<feature type="transmembrane region" description="Helical" evidence="4">
    <location>
        <begin position="20"/>
        <end position="47"/>
    </location>
</feature>
<dbReference type="CDD" id="cd02012">
    <property type="entry name" value="TPP_TK"/>
    <property type="match status" value="1"/>
</dbReference>
<reference evidence="6" key="2">
    <citation type="submission" date="2021-04" db="EMBL/GenBank/DDBJ databases">
        <authorList>
            <person name="Gilroy R."/>
        </authorList>
    </citation>
    <scope>NUCLEOTIDE SEQUENCE</scope>
    <source>
        <strain evidence="6">ChiSxjej5B17-1746</strain>
    </source>
</reference>